<dbReference type="GO" id="GO:0098609">
    <property type="term" value="P:cell-cell adhesion"/>
    <property type="evidence" value="ECO:0007669"/>
    <property type="project" value="TreeGrafter"/>
</dbReference>
<feature type="region of interest" description="Disordered" evidence="5">
    <location>
        <begin position="180"/>
        <end position="218"/>
    </location>
</feature>
<dbReference type="InterPro" id="IPR013517">
    <property type="entry name" value="FG-GAP"/>
</dbReference>
<dbReference type="GO" id="GO:0009897">
    <property type="term" value="C:external side of plasma membrane"/>
    <property type="evidence" value="ECO:0007669"/>
    <property type="project" value="TreeGrafter"/>
</dbReference>
<evidence type="ECO:0000256" key="5">
    <source>
        <dbReference type="SAM" id="MobiDB-lite"/>
    </source>
</evidence>
<name>A0A5A8E0N6_CAFRO</name>
<keyword evidence="3" id="KW-0325">Glycoprotein</keyword>
<dbReference type="GO" id="GO:0033627">
    <property type="term" value="P:cell adhesion mediated by integrin"/>
    <property type="evidence" value="ECO:0007669"/>
    <property type="project" value="TreeGrafter"/>
</dbReference>
<dbReference type="GO" id="GO:0007229">
    <property type="term" value="P:integrin-mediated signaling pathway"/>
    <property type="evidence" value="ECO:0007669"/>
    <property type="project" value="TreeGrafter"/>
</dbReference>
<evidence type="ECO:0000313" key="7">
    <source>
        <dbReference type="Proteomes" id="UP000324907"/>
    </source>
</evidence>
<dbReference type="EMBL" id="VLTL01000022">
    <property type="protein sequence ID" value="KAA0169501.1"/>
    <property type="molecule type" value="Genomic_DNA"/>
</dbReference>
<evidence type="ECO:0000313" key="6">
    <source>
        <dbReference type="EMBL" id="KAA0169501.1"/>
    </source>
</evidence>
<feature type="compositionally biased region" description="Low complexity" evidence="5">
    <location>
        <begin position="191"/>
        <end position="209"/>
    </location>
</feature>
<dbReference type="PANTHER" id="PTHR23220">
    <property type="entry name" value="INTEGRIN ALPHA"/>
    <property type="match status" value="1"/>
</dbReference>
<sequence length="485" mass="49308">MSAPLDPSGVITLAMGTISDLARGPGTGGAVYVVRANMSGAVLDALRIDNTTHPVLSARVTPTGAFGYAIADAGDVNGDDTRDLLVSAPDTLVGSNPPGPGQVFTLMMGQDSMSVCGASVLGNSSSHGNVNHVHGGFGTSLTMYGPGKVQIGEAYSDLLGVEDRGQLWFVEFRTVRDASIPFPSTSPSPTPSVTASPSPSPSMTSSATPSPTPVPAKLTRTSTPILTYKSDPVLSGLHSASDFARTVAFAGDRDGDGIDDLLVGAPLRDFDSPSVTEAGTIFVCYLQATGAVREAVELPFMQGQTGLASAQMGSSVAMLSGWGTNGTGLVLTGGTHKTSGGVALVNVTGWSEAKLEWRLRRSDPSLPGGSVGGGDPLWGQDVSLLSPTWDPVLGGTIAVGAPASGFGEFRILHVLGNGTVVGGERFSSSTPGLESTVDSNMYFGASISSQLVDGVYNIAVGAPTHSNVLVWLATEVAGQVGVVGI</sequence>
<reference evidence="6 7" key="1">
    <citation type="submission" date="2019-07" db="EMBL/GenBank/DDBJ databases">
        <title>Genomes of Cafeteria roenbergensis.</title>
        <authorList>
            <person name="Fischer M.G."/>
            <person name="Hackl T."/>
            <person name="Roman M."/>
        </authorList>
    </citation>
    <scope>NUCLEOTIDE SEQUENCE [LARGE SCALE GENOMIC DNA]</scope>
    <source>
        <strain evidence="6 7">RCC970-E3</strain>
    </source>
</reference>
<evidence type="ECO:0000256" key="1">
    <source>
        <dbReference type="ARBA" id="ARBA00022729"/>
    </source>
</evidence>
<dbReference type="PANTHER" id="PTHR23220:SF122">
    <property type="entry name" value="INTEGRIN ALPHA-PS1"/>
    <property type="match status" value="1"/>
</dbReference>
<dbReference type="SMART" id="SM00191">
    <property type="entry name" value="Int_alpha"/>
    <property type="match status" value="2"/>
</dbReference>
<dbReference type="GO" id="GO:0005178">
    <property type="term" value="F:integrin binding"/>
    <property type="evidence" value="ECO:0007669"/>
    <property type="project" value="TreeGrafter"/>
</dbReference>
<protein>
    <recommendedName>
        <fullName evidence="8">FG-GAP repeat protein</fullName>
    </recommendedName>
</protein>
<dbReference type="GO" id="GO:0008305">
    <property type="term" value="C:integrin complex"/>
    <property type="evidence" value="ECO:0007669"/>
    <property type="project" value="TreeGrafter"/>
</dbReference>
<evidence type="ECO:0000256" key="4">
    <source>
        <dbReference type="PROSITE-ProRule" id="PRU00803"/>
    </source>
</evidence>
<evidence type="ECO:0008006" key="8">
    <source>
        <dbReference type="Google" id="ProtNLM"/>
    </source>
</evidence>
<keyword evidence="2" id="KW-0677">Repeat</keyword>
<dbReference type="Pfam" id="PF01839">
    <property type="entry name" value="FG-GAP"/>
    <property type="match status" value="1"/>
</dbReference>
<evidence type="ECO:0000256" key="2">
    <source>
        <dbReference type="ARBA" id="ARBA00022737"/>
    </source>
</evidence>
<dbReference type="Proteomes" id="UP000324907">
    <property type="component" value="Unassembled WGS sequence"/>
</dbReference>
<gene>
    <name evidence="6" type="ORF">FNF28_02113</name>
</gene>
<dbReference type="PROSITE" id="PS51470">
    <property type="entry name" value="FG_GAP"/>
    <property type="match status" value="1"/>
</dbReference>
<dbReference type="SUPFAM" id="SSF69318">
    <property type="entry name" value="Integrin alpha N-terminal domain"/>
    <property type="match status" value="2"/>
</dbReference>
<dbReference type="AlphaFoldDB" id="A0A5A8E0N6"/>
<feature type="repeat" description="FG-GAP" evidence="4">
    <location>
        <begin position="229"/>
        <end position="293"/>
    </location>
</feature>
<dbReference type="InterPro" id="IPR013519">
    <property type="entry name" value="Int_alpha_beta-p"/>
</dbReference>
<dbReference type="InterPro" id="IPR028994">
    <property type="entry name" value="Integrin_alpha_N"/>
</dbReference>
<accession>A0A5A8E0N6</accession>
<proteinExistence type="predicted"/>
<organism evidence="6 7">
    <name type="scientific">Cafeteria roenbergensis</name>
    <name type="common">Marine flagellate</name>
    <dbReference type="NCBI Taxonomy" id="33653"/>
    <lineage>
        <taxon>Eukaryota</taxon>
        <taxon>Sar</taxon>
        <taxon>Stramenopiles</taxon>
        <taxon>Bigyra</taxon>
        <taxon>Opalozoa</taxon>
        <taxon>Bicosoecida</taxon>
        <taxon>Cafeteriaceae</taxon>
        <taxon>Cafeteria</taxon>
    </lineage>
</organism>
<dbReference type="Gene3D" id="2.130.10.130">
    <property type="entry name" value="Integrin alpha, N-terminal"/>
    <property type="match status" value="2"/>
</dbReference>
<dbReference type="GO" id="GO:0007160">
    <property type="term" value="P:cell-matrix adhesion"/>
    <property type="evidence" value="ECO:0007669"/>
    <property type="project" value="TreeGrafter"/>
</dbReference>
<evidence type="ECO:0000256" key="3">
    <source>
        <dbReference type="ARBA" id="ARBA00023180"/>
    </source>
</evidence>
<keyword evidence="1" id="KW-0732">Signal</keyword>
<comment type="caution">
    <text evidence="6">The sequence shown here is derived from an EMBL/GenBank/DDBJ whole genome shotgun (WGS) entry which is preliminary data.</text>
</comment>